<evidence type="ECO:0000256" key="3">
    <source>
        <dbReference type="ARBA" id="ARBA00022723"/>
    </source>
</evidence>
<dbReference type="EC" id="1.1.9.1" evidence="8"/>
<gene>
    <name evidence="8" type="primary">qgdA</name>
    <name evidence="8" type="ORF">CODIS_02440</name>
</gene>
<dbReference type="AlphaFoldDB" id="A0A7Z0VQ03"/>
<dbReference type="GO" id="GO:0020037">
    <property type="term" value="F:heme binding"/>
    <property type="evidence" value="ECO:0007669"/>
    <property type="project" value="InterPro"/>
</dbReference>
<evidence type="ECO:0000256" key="6">
    <source>
        <dbReference type="PROSITE-ProRule" id="PRU00433"/>
    </source>
</evidence>
<name>A0A7Z0VQ03_9GAMM</name>
<dbReference type="EMBL" id="MARB01000001">
    <property type="protein sequence ID" value="ODJ89684.1"/>
    <property type="molecule type" value="Genomic_DNA"/>
</dbReference>
<sequence>MQISTPIKVGLGLILSAIIVGKALAHGDVAPQAVDTKHLPQLGEEWLEVNPYRDNADAAKTGASAYNQNCARCHGLGAVSGGIAPDLRLLPPEDEGDEWFMYRARNGAVRNGITYMPKFEGILSQEALWSIRAWLVTLPVDE</sequence>
<accession>A0A7Z0VQ03</accession>
<proteinExistence type="predicted"/>
<evidence type="ECO:0000256" key="5">
    <source>
        <dbReference type="ARBA" id="ARBA00023004"/>
    </source>
</evidence>
<keyword evidence="4" id="KW-0249">Electron transport</keyword>
<dbReference type="GO" id="GO:0016491">
    <property type="term" value="F:oxidoreductase activity"/>
    <property type="evidence" value="ECO:0007669"/>
    <property type="project" value="UniProtKB-KW"/>
</dbReference>
<keyword evidence="3 6" id="KW-0479">Metal-binding</keyword>
<dbReference type="Gene3D" id="1.10.760.10">
    <property type="entry name" value="Cytochrome c-like domain"/>
    <property type="match status" value="1"/>
</dbReference>
<evidence type="ECO:0000313" key="8">
    <source>
        <dbReference type="EMBL" id="ODJ89684.1"/>
    </source>
</evidence>
<reference evidence="8 9" key="1">
    <citation type="submission" date="2016-06" db="EMBL/GenBank/DDBJ databases">
        <title>Genome sequence of endosymbiont of Candidatus Endolucinida thiodiazotropha.</title>
        <authorList>
            <person name="Poehlein A."/>
            <person name="Koenig S."/>
            <person name="Heiden S.E."/>
            <person name="Thuermer A."/>
            <person name="Voget S."/>
            <person name="Daniel R."/>
            <person name="Markert S."/>
            <person name="Gros O."/>
            <person name="Schweder T."/>
        </authorList>
    </citation>
    <scope>NUCLEOTIDE SEQUENCE [LARGE SCALE GENOMIC DNA]</scope>
    <source>
        <strain evidence="8 9">COS</strain>
    </source>
</reference>
<dbReference type="InterPro" id="IPR030991">
    <property type="entry name" value="c550_proteobact"/>
</dbReference>
<organism evidence="8 9">
    <name type="scientific">Candidatus Thiodiazotropha endolucinida</name>
    <dbReference type="NCBI Taxonomy" id="1655433"/>
    <lineage>
        <taxon>Bacteria</taxon>
        <taxon>Pseudomonadati</taxon>
        <taxon>Pseudomonadota</taxon>
        <taxon>Gammaproteobacteria</taxon>
        <taxon>Chromatiales</taxon>
        <taxon>Sedimenticolaceae</taxon>
        <taxon>Candidatus Thiodiazotropha</taxon>
    </lineage>
</organism>
<dbReference type="InterPro" id="IPR009056">
    <property type="entry name" value="Cyt_c-like_dom"/>
</dbReference>
<evidence type="ECO:0000256" key="2">
    <source>
        <dbReference type="ARBA" id="ARBA00022617"/>
    </source>
</evidence>
<dbReference type="RefSeq" id="WP_083220476.1">
    <property type="nucleotide sequence ID" value="NZ_MARB01000001.1"/>
</dbReference>
<keyword evidence="9" id="KW-1185">Reference proteome</keyword>
<dbReference type="PANTHER" id="PTHR37823:SF4">
    <property type="entry name" value="MENAQUINOL-CYTOCHROME C REDUCTASE CYTOCHROME B_C SUBUNIT"/>
    <property type="match status" value="1"/>
</dbReference>
<evidence type="ECO:0000259" key="7">
    <source>
        <dbReference type="PROSITE" id="PS51007"/>
    </source>
</evidence>
<keyword evidence="2 6" id="KW-0349">Heme</keyword>
<dbReference type="SUPFAM" id="SSF46626">
    <property type="entry name" value="Cytochrome c"/>
    <property type="match status" value="1"/>
</dbReference>
<keyword evidence="8" id="KW-0560">Oxidoreductase</keyword>
<dbReference type="PROSITE" id="PS51007">
    <property type="entry name" value="CYTC"/>
    <property type="match status" value="1"/>
</dbReference>
<dbReference type="PANTHER" id="PTHR37823">
    <property type="entry name" value="CYTOCHROME C-553-LIKE"/>
    <property type="match status" value="1"/>
</dbReference>
<protein>
    <submittedName>
        <fullName evidence="8">Quinohemoprotein alcohol dehydrogenase ADH-IIG</fullName>
        <ecNumber evidence="8">1.1.9.1</ecNumber>
    </submittedName>
</protein>
<keyword evidence="1" id="KW-0813">Transport</keyword>
<dbReference type="NCBIfam" id="TIGR04494">
    <property type="entry name" value="c550_PedF"/>
    <property type="match status" value="1"/>
</dbReference>
<dbReference type="InterPro" id="IPR051811">
    <property type="entry name" value="Cytochrome_c550/c551-like"/>
</dbReference>
<feature type="domain" description="Cytochrome c" evidence="7">
    <location>
        <begin position="57"/>
        <end position="139"/>
    </location>
</feature>
<dbReference type="Proteomes" id="UP000094769">
    <property type="component" value="Unassembled WGS sequence"/>
</dbReference>
<dbReference type="InterPro" id="IPR036909">
    <property type="entry name" value="Cyt_c-like_dom_sf"/>
</dbReference>
<dbReference type="GO" id="GO:0046872">
    <property type="term" value="F:metal ion binding"/>
    <property type="evidence" value="ECO:0007669"/>
    <property type="project" value="UniProtKB-KW"/>
</dbReference>
<dbReference type="GO" id="GO:0009055">
    <property type="term" value="F:electron transfer activity"/>
    <property type="evidence" value="ECO:0007669"/>
    <property type="project" value="InterPro"/>
</dbReference>
<dbReference type="OrthoDB" id="9797504at2"/>
<evidence type="ECO:0000313" key="9">
    <source>
        <dbReference type="Proteomes" id="UP000094769"/>
    </source>
</evidence>
<keyword evidence="5 6" id="KW-0408">Iron</keyword>
<evidence type="ECO:0000256" key="4">
    <source>
        <dbReference type="ARBA" id="ARBA00022982"/>
    </source>
</evidence>
<dbReference type="Pfam" id="PF13442">
    <property type="entry name" value="Cytochrome_CBB3"/>
    <property type="match status" value="1"/>
</dbReference>
<comment type="caution">
    <text evidence="8">The sequence shown here is derived from an EMBL/GenBank/DDBJ whole genome shotgun (WGS) entry which is preliminary data.</text>
</comment>
<evidence type="ECO:0000256" key="1">
    <source>
        <dbReference type="ARBA" id="ARBA00022448"/>
    </source>
</evidence>